<evidence type="ECO:0000256" key="4">
    <source>
        <dbReference type="ARBA" id="ARBA00022741"/>
    </source>
</evidence>
<dbReference type="InterPro" id="IPR002314">
    <property type="entry name" value="aa-tRNA-synt_IIb"/>
</dbReference>
<dbReference type="InterPro" id="IPR045864">
    <property type="entry name" value="aa-tRNA-synth_II/BPL/LPL"/>
</dbReference>
<dbReference type="PRINTS" id="PR01046">
    <property type="entry name" value="TRNASYNTHPRO"/>
</dbReference>
<proteinExistence type="predicted"/>
<dbReference type="GO" id="GO:0004827">
    <property type="term" value="F:proline-tRNA ligase activity"/>
    <property type="evidence" value="ECO:0007669"/>
    <property type="project" value="UniProtKB-EC"/>
</dbReference>
<dbReference type="AlphaFoldDB" id="A0A1F6EE07"/>
<name>A0A1F6EE07_9BACT</name>
<dbReference type="Gene3D" id="3.40.50.800">
    <property type="entry name" value="Anticodon-binding domain"/>
    <property type="match status" value="1"/>
</dbReference>
<dbReference type="InterPro" id="IPR036621">
    <property type="entry name" value="Anticodon-bd_dom_sf"/>
</dbReference>
<dbReference type="InterPro" id="IPR006195">
    <property type="entry name" value="aa-tRNA-synth_II"/>
</dbReference>
<evidence type="ECO:0000313" key="11">
    <source>
        <dbReference type="EMBL" id="OGG71885.1"/>
    </source>
</evidence>
<dbReference type="PROSITE" id="PS50862">
    <property type="entry name" value="AA_TRNA_LIGASE_II"/>
    <property type="match status" value="1"/>
</dbReference>
<dbReference type="Pfam" id="PF03129">
    <property type="entry name" value="HGTP_anticodon"/>
    <property type="match status" value="1"/>
</dbReference>
<evidence type="ECO:0000256" key="5">
    <source>
        <dbReference type="ARBA" id="ARBA00022840"/>
    </source>
</evidence>
<evidence type="ECO:0000256" key="8">
    <source>
        <dbReference type="ARBA" id="ARBA00029731"/>
    </source>
</evidence>
<sequence length="413" mass="46335">MRQSELFTKTRREAPKGEVSKNAELLVRAGYIHKEMAGVYSFLPLGLRVLNNIAVIIREEMNAIGGQEVFLSGLQNPELWKKTGRWDDSVVDNWFKTKLSDGTELGLGHSHEEPLTALLTEHISSYRDLPKAIYQIQTKFRNELRAKSGLLRGREFMMKDMYSFVRTPEELDSFHERAAEAYKNIFSRAGIGERTFRTFASGGSFSKYSDEFQMLCDAGEDTIYLHRERELAVNREVYTDEVLLDLNLDKHELEEVRAIEVGNIFKLGNRFSEPLELAFTDETGGKKPVLMGCYGLGLSRLMGAVAEALSDEKGLRWPKTLSPFALHLVAIAGEKVKESAEALYGKLSRHGVSVLYDDRDMSAGQKFADADLLGIPYRAIVSQKTLEAGGIELAERAGGVSRMVSEKELFSLS</sequence>
<dbReference type="PANTHER" id="PTHR42753:SF2">
    <property type="entry name" value="PROLINE--TRNA LIGASE"/>
    <property type="match status" value="1"/>
</dbReference>
<dbReference type="InterPro" id="IPR004154">
    <property type="entry name" value="Anticodon-bd"/>
</dbReference>
<comment type="caution">
    <text evidence="11">The sequence shown here is derived from an EMBL/GenBank/DDBJ whole genome shotgun (WGS) entry which is preliminary data.</text>
</comment>
<dbReference type="CDD" id="cd00861">
    <property type="entry name" value="ProRS_anticodon_short"/>
    <property type="match status" value="1"/>
</dbReference>
<keyword evidence="5" id="KW-0067">ATP-binding</keyword>
<dbReference type="EMBL" id="MFLV01000007">
    <property type="protein sequence ID" value="OGG71885.1"/>
    <property type="molecule type" value="Genomic_DNA"/>
</dbReference>
<evidence type="ECO:0000256" key="9">
    <source>
        <dbReference type="ARBA" id="ARBA00047671"/>
    </source>
</evidence>
<dbReference type="InterPro" id="IPR044140">
    <property type="entry name" value="ProRS_anticodon_short"/>
</dbReference>
<dbReference type="Proteomes" id="UP000179115">
    <property type="component" value="Unassembled WGS sequence"/>
</dbReference>
<keyword evidence="3" id="KW-0436">Ligase</keyword>
<organism evidence="11 12">
    <name type="scientific">Candidatus Kaiserbacteria bacterium RIFCSPLOWO2_01_FULL_51_21</name>
    <dbReference type="NCBI Taxonomy" id="1798508"/>
    <lineage>
        <taxon>Bacteria</taxon>
        <taxon>Candidatus Kaiseribacteriota</taxon>
    </lineage>
</organism>
<dbReference type="EC" id="6.1.1.15" evidence="1"/>
<dbReference type="GO" id="GO:0005524">
    <property type="term" value="F:ATP binding"/>
    <property type="evidence" value="ECO:0007669"/>
    <property type="project" value="UniProtKB-KW"/>
</dbReference>
<evidence type="ECO:0000256" key="6">
    <source>
        <dbReference type="ARBA" id="ARBA00022917"/>
    </source>
</evidence>
<dbReference type="SUPFAM" id="SSF52954">
    <property type="entry name" value="Class II aaRS ABD-related"/>
    <property type="match status" value="1"/>
</dbReference>
<dbReference type="SUPFAM" id="SSF55681">
    <property type="entry name" value="Class II aaRS and biotin synthetases"/>
    <property type="match status" value="1"/>
</dbReference>
<evidence type="ECO:0000256" key="2">
    <source>
        <dbReference type="ARBA" id="ARBA00019110"/>
    </source>
</evidence>
<dbReference type="STRING" id="1798508.A3A35_03160"/>
<evidence type="ECO:0000256" key="7">
    <source>
        <dbReference type="ARBA" id="ARBA00023146"/>
    </source>
</evidence>
<dbReference type="Gene3D" id="3.30.930.10">
    <property type="entry name" value="Bira Bifunctional Protein, Domain 2"/>
    <property type="match status" value="1"/>
</dbReference>
<evidence type="ECO:0000256" key="1">
    <source>
        <dbReference type="ARBA" id="ARBA00012831"/>
    </source>
</evidence>
<dbReference type="PANTHER" id="PTHR42753">
    <property type="entry name" value="MITOCHONDRIAL RIBOSOME PROTEIN L39/PROLYL-TRNA LIGASE FAMILY MEMBER"/>
    <property type="match status" value="1"/>
</dbReference>
<dbReference type="InterPro" id="IPR002316">
    <property type="entry name" value="Pro-tRNA-ligase_IIa"/>
</dbReference>
<protein>
    <recommendedName>
        <fullName evidence="2">Proline--tRNA ligase</fullName>
        <ecNumber evidence="1">6.1.1.15</ecNumber>
    </recommendedName>
    <alternativeName>
        <fullName evidence="8">Prolyl-tRNA synthetase</fullName>
    </alternativeName>
</protein>
<dbReference type="Pfam" id="PF00587">
    <property type="entry name" value="tRNA-synt_2b"/>
    <property type="match status" value="1"/>
</dbReference>
<accession>A0A1F6EE07</accession>
<evidence type="ECO:0000259" key="10">
    <source>
        <dbReference type="PROSITE" id="PS50862"/>
    </source>
</evidence>
<dbReference type="InterPro" id="IPR050062">
    <property type="entry name" value="Pro-tRNA_synthetase"/>
</dbReference>
<keyword evidence="4" id="KW-0547">Nucleotide-binding</keyword>
<gene>
    <name evidence="11" type="ORF">A3A35_03160</name>
</gene>
<dbReference type="GO" id="GO:0005829">
    <property type="term" value="C:cytosol"/>
    <property type="evidence" value="ECO:0007669"/>
    <property type="project" value="TreeGrafter"/>
</dbReference>
<reference evidence="11 12" key="1">
    <citation type="journal article" date="2016" name="Nat. Commun.">
        <title>Thousands of microbial genomes shed light on interconnected biogeochemical processes in an aquifer system.</title>
        <authorList>
            <person name="Anantharaman K."/>
            <person name="Brown C.T."/>
            <person name="Hug L.A."/>
            <person name="Sharon I."/>
            <person name="Castelle C.J."/>
            <person name="Probst A.J."/>
            <person name="Thomas B.C."/>
            <person name="Singh A."/>
            <person name="Wilkins M.J."/>
            <person name="Karaoz U."/>
            <person name="Brodie E.L."/>
            <person name="Williams K.H."/>
            <person name="Hubbard S.S."/>
            <person name="Banfield J.F."/>
        </authorList>
    </citation>
    <scope>NUCLEOTIDE SEQUENCE [LARGE SCALE GENOMIC DNA]</scope>
</reference>
<dbReference type="GO" id="GO:0006433">
    <property type="term" value="P:prolyl-tRNA aminoacylation"/>
    <property type="evidence" value="ECO:0007669"/>
    <property type="project" value="InterPro"/>
</dbReference>
<feature type="domain" description="Aminoacyl-transfer RNA synthetases class-II family profile" evidence="10">
    <location>
        <begin position="38"/>
        <end position="318"/>
    </location>
</feature>
<evidence type="ECO:0000256" key="3">
    <source>
        <dbReference type="ARBA" id="ARBA00022598"/>
    </source>
</evidence>
<comment type="catalytic activity">
    <reaction evidence="9">
        <text>tRNA(Pro) + L-proline + ATP = L-prolyl-tRNA(Pro) + AMP + diphosphate</text>
        <dbReference type="Rhea" id="RHEA:14305"/>
        <dbReference type="Rhea" id="RHEA-COMP:9700"/>
        <dbReference type="Rhea" id="RHEA-COMP:9702"/>
        <dbReference type="ChEBI" id="CHEBI:30616"/>
        <dbReference type="ChEBI" id="CHEBI:33019"/>
        <dbReference type="ChEBI" id="CHEBI:60039"/>
        <dbReference type="ChEBI" id="CHEBI:78442"/>
        <dbReference type="ChEBI" id="CHEBI:78532"/>
        <dbReference type="ChEBI" id="CHEBI:456215"/>
        <dbReference type="EC" id="6.1.1.15"/>
    </reaction>
</comment>
<evidence type="ECO:0000313" key="12">
    <source>
        <dbReference type="Proteomes" id="UP000179115"/>
    </source>
</evidence>
<keyword evidence="7 11" id="KW-0030">Aminoacyl-tRNA synthetase</keyword>
<keyword evidence="6" id="KW-0648">Protein biosynthesis</keyword>